<proteinExistence type="predicted"/>
<accession>F4QBW7</accession>
<evidence type="ECO:0000313" key="1">
    <source>
        <dbReference type="EMBL" id="EGG14705.1"/>
    </source>
</evidence>
<organism evidence="1 2">
    <name type="scientific">Cavenderia fasciculata</name>
    <name type="common">Slime mold</name>
    <name type="synonym">Dictyostelium fasciculatum</name>
    <dbReference type="NCBI Taxonomy" id="261658"/>
    <lineage>
        <taxon>Eukaryota</taxon>
        <taxon>Amoebozoa</taxon>
        <taxon>Evosea</taxon>
        <taxon>Eumycetozoa</taxon>
        <taxon>Dictyostelia</taxon>
        <taxon>Acytosteliales</taxon>
        <taxon>Cavenderiaceae</taxon>
        <taxon>Cavenderia</taxon>
    </lineage>
</organism>
<protein>
    <submittedName>
        <fullName evidence="1">Uncharacterized protein</fullName>
    </submittedName>
</protein>
<reference evidence="2" key="1">
    <citation type="journal article" date="2011" name="Genome Res.">
        <title>Phylogeny-wide analysis of social amoeba genomes highlights ancient origins for complex intercellular communication.</title>
        <authorList>
            <person name="Heidel A.J."/>
            <person name="Lawal H.M."/>
            <person name="Felder M."/>
            <person name="Schilde C."/>
            <person name="Helps N.R."/>
            <person name="Tunggal B."/>
            <person name="Rivero F."/>
            <person name="John U."/>
            <person name="Schleicher M."/>
            <person name="Eichinger L."/>
            <person name="Platzer M."/>
            <person name="Noegel A.A."/>
            <person name="Schaap P."/>
            <person name="Gloeckner G."/>
        </authorList>
    </citation>
    <scope>NUCLEOTIDE SEQUENCE [LARGE SCALE GENOMIC DNA]</scope>
    <source>
        <strain evidence="2">SH3</strain>
    </source>
</reference>
<sequence>MSLPADTPLWSIHSIQERRTKYVYIPPPPTELPSLVKRDQTKVRSGGFVLIDDNGLASGGWYDIKSMNYTKGLETGNSIGNPFVILRFEDGNLKLYDRQTNQVIWTNPTTDDRRLQTTTTTTTTTTPVEGQKYIYRSGPNCASNTKNARAKTFCLQHCLFIQDNNKKKQCQEDSSSWTSHWAPETHENVIYIALAPNYPEILLLDSQGAIQWSSGTHTFNFFKDLNK</sequence>
<dbReference type="AlphaFoldDB" id="F4QBW7"/>
<keyword evidence="2" id="KW-1185">Reference proteome</keyword>
<name>F4QBW7_CACFS</name>
<dbReference type="EMBL" id="GL883028">
    <property type="protein sequence ID" value="EGG14705.1"/>
    <property type="molecule type" value="Genomic_DNA"/>
</dbReference>
<dbReference type="Proteomes" id="UP000007797">
    <property type="component" value="Unassembled WGS sequence"/>
</dbReference>
<evidence type="ECO:0000313" key="2">
    <source>
        <dbReference type="Proteomes" id="UP000007797"/>
    </source>
</evidence>
<dbReference type="RefSeq" id="XP_004351213.1">
    <property type="nucleotide sequence ID" value="XM_004351161.1"/>
</dbReference>
<dbReference type="KEGG" id="dfa:DFA_10963"/>
<dbReference type="GeneID" id="14866651"/>
<gene>
    <name evidence="1" type="ORF">DFA_10963</name>
</gene>